<evidence type="ECO:0000256" key="6">
    <source>
        <dbReference type="SAM" id="MobiDB-lite"/>
    </source>
</evidence>
<keyword evidence="3 7" id="KW-1133">Transmembrane helix</keyword>
<evidence type="ECO:0000256" key="4">
    <source>
        <dbReference type="ARBA" id="ARBA00023136"/>
    </source>
</evidence>
<feature type="compositionally biased region" description="Low complexity" evidence="6">
    <location>
        <begin position="103"/>
        <end position="120"/>
    </location>
</feature>
<dbReference type="RefSeq" id="WP_220118400.1">
    <property type="nucleotide sequence ID" value="NZ_JAHZUY010000046.1"/>
</dbReference>
<comment type="caution">
    <text evidence="9">The sequence shown here is derived from an EMBL/GenBank/DDBJ whole genome shotgun (WGS) entry which is preliminary data.</text>
</comment>
<evidence type="ECO:0000313" key="9">
    <source>
        <dbReference type="EMBL" id="MBW8270612.1"/>
    </source>
</evidence>
<keyword evidence="4 7" id="KW-0472">Membrane</keyword>
<protein>
    <submittedName>
        <fullName evidence="9">Lipopolysaccharide assembly protein LapA domain-containing protein</fullName>
    </submittedName>
</protein>
<keyword evidence="1" id="KW-1003">Cell membrane</keyword>
<evidence type="ECO:0000256" key="2">
    <source>
        <dbReference type="ARBA" id="ARBA00022692"/>
    </source>
</evidence>
<evidence type="ECO:0000256" key="1">
    <source>
        <dbReference type="ARBA" id="ARBA00022475"/>
    </source>
</evidence>
<keyword evidence="2 7" id="KW-0812">Transmembrane</keyword>
<evidence type="ECO:0000313" key="10">
    <source>
        <dbReference type="Proteomes" id="UP001519924"/>
    </source>
</evidence>
<evidence type="ECO:0000256" key="3">
    <source>
        <dbReference type="ARBA" id="ARBA00022989"/>
    </source>
</evidence>
<dbReference type="InterPro" id="IPR010445">
    <property type="entry name" value="LapA_dom"/>
</dbReference>
<feature type="transmembrane region" description="Helical" evidence="7">
    <location>
        <begin position="37"/>
        <end position="61"/>
    </location>
</feature>
<feature type="coiled-coil region" evidence="5">
    <location>
        <begin position="62"/>
        <end position="96"/>
    </location>
</feature>
<proteinExistence type="predicted"/>
<keyword evidence="5" id="KW-0175">Coiled coil</keyword>
<name>A0ABS7F4R0_9PROT</name>
<gene>
    <name evidence="9" type="ORF">K1J50_14100</name>
</gene>
<feature type="domain" description="Lipopolysaccharide assembly protein A" evidence="8">
    <location>
        <begin position="20"/>
        <end position="84"/>
    </location>
</feature>
<organism evidence="9 10">
    <name type="scientific">Caldovatus aquaticus</name>
    <dbReference type="NCBI Taxonomy" id="2865671"/>
    <lineage>
        <taxon>Bacteria</taxon>
        <taxon>Pseudomonadati</taxon>
        <taxon>Pseudomonadota</taxon>
        <taxon>Alphaproteobacteria</taxon>
        <taxon>Acetobacterales</taxon>
        <taxon>Roseomonadaceae</taxon>
        <taxon>Caldovatus</taxon>
    </lineage>
</organism>
<dbReference type="Pfam" id="PF06305">
    <property type="entry name" value="LapA_dom"/>
    <property type="match status" value="1"/>
</dbReference>
<accession>A0ABS7F4R0</accession>
<dbReference type="EMBL" id="JAHZUY010000046">
    <property type="protein sequence ID" value="MBW8270612.1"/>
    <property type="molecule type" value="Genomic_DNA"/>
</dbReference>
<evidence type="ECO:0000256" key="7">
    <source>
        <dbReference type="SAM" id="Phobius"/>
    </source>
</evidence>
<evidence type="ECO:0000256" key="5">
    <source>
        <dbReference type="SAM" id="Coils"/>
    </source>
</evidence>
<keyword evidence="10" id="KW-1185">Reference proteome</keyword>
<sequence>MRWVLILPLLVLLVLFALSNREAVALRLWPFDLALVAPVGVAMLVLAAVGFLAGALVAWAASLGARRRARRLERAAKALEAELAALRAREAAAAAAERRGEAPSRAAMPALAGPAEAARR</sequence>
<feature type="region of interest" description="Disordered" evidence="6">
    <location>
        <begin position="97"/>
        <end position="120"/>
    </location>
</feature>
<dbReference type="Proteomes" id="UP001519924">
    <property type="component" value="Unassembled WGS sequence"/>
</dbReference>
<evidence type="ECO:0000259" key="8">
    <source>
        <dbReference type="Pfam" id="PF06305"/>
    </source>
</evidence>
<reference evidence="9 10" key="1">
    <citation type="submission" date="2021-08" db="EMBL/GenBank/DDBJ databases">
        <title>Caldovatus sediminis gen. nov., sp. nov., a moderately thermophilic bacterium isolated from a hot spring.</title>
        <authorList>
            <person name="Hu C.-J."/>
            <person name="Li W.-J."/>
            <person name="Xian W.-D."/>
        </authorList>
    </citation>
    <scope>NUCLEOTIDE SEQUENCE [LARGE SCALE GENOMIC DNA]</scope>
    <source>
        <strain evidence="9 10">SYSU G05006</strain>
    </source>
</reference>